<evidence type="ECO:0000256" key="1">
    <source>
        <dbReference type="SAM" id="MobiDB-lite"/>
    </source>
</evidence>
<dbReference type="AlphaFoldDB" id="A0AAX3BE91"/>
<dbReference type="KEGG" id="taqu:KDW03_02295"/>
<reference evidence="3" key="2">
    <citation type="submission" date="2022-06" db="EMBL/GenBank/DDBJ databases">
        <title>Thermospira aquatica gen. nov., sp. nov.</title>
        <authorList>
            <person name="Ben Ali Gam Z."/>
            <person name="Labat M."/>
        </authorList>
    </citation>
    <scope>NUCLEOTIDE SEQUENCE</scope>
    <source>
        <strain evidence="3">F1F22</strain>
    </source>
</reference>
<feature type="region of interest" description="Disordered" evidence="1">
    <location>
        <begin position="1"/>
        <end position="34"/>
    </location>
</feature>
<dbReference type="InterPro" id="IPR035890">
    <property type="entry name" value="Anti-sigma-28_factor_FlgM_sf"/>
</dbReference>
<protein>
    <submittedName>
        <fullName evidence="3">Flagellar biosynthesis anti-sigma factor FlgM</fullName>
    </submittedName>
</protein>
<feature type="domain" description="Anti-sigma-28 factor FlgM C-terminal" evidence="2">
    <location>
        <begin position="31"/>
        <end position="89"/>
    </location>
</feature>
<dbReference type="InterPro" id="IPR031316">
    <property type="entry name" value="FlgM_C"/>
</dbReference>
<dbReference type="Proteomes" id="UP001056539">
    <property type="component" value="Chromosome"/>
</dbReference>
<keyword evidence="4" id="KW-1185">Reference proteome</keyword>
<dbReference type="RefSeq" id="WP_271435782.1">
    <property type="nucleotide sequence ID" value="NZ_CP073355.1"/>
</dbReference>
<evidence type="ECO:0000259" key="2">
    <source>
        <dbReference type="Pfam" id="PF04316"/>
    </source>
</evidence>
<dbReference type="SUPFAM" id="SSF101498">
    <property type="entry name" value="Anti-sigma factor FlgM"/>
    <property type="match status" value="1"/>
</dbReference>
<dbReference type="Pfam" id="PF04316">
    <property type="entry name" value="FlgM"/>
    <property type="match status" value="1"/>
</dbReference>
<proteinExistence type="predicted"/>
<gene>
    <name evidence="3" type="ORF">KDW03_02295</name>
</gene>
<sequence length="94" mass="10794">MEIRGVDPIRGITQDSKINKIPRRDERDTSDEVEISEEARQLAEAAKIEDVVRQSPDIREDRVAEVKAKLERGEYNTQEVFDQVAERIMKALGL</sequence>
<name>A0AAX3BE91_9SPIR</name>
<evidence type="ECO:0000313" key="3">
    <source>
        <dbReference type="EMBL" id="URA10657.1"/>
    </source>
</evidence>
<evidence type="ECO:0000313" key="4">
    <source>
        <dbReference type="Proteomes" id="UP001056539"/>
    </source>
</evidence>
<dbReference type="EMBL" id="CP073355">
    <property type="protein sequence ID" value="URA10657.1"/>
    <property type="molecule type" value="Genomic_DNA"/>
</dbReference>
<keyword evidence="3" id="KW-0282">Flagellum</keyword>
<keyword evidence="3" id="KW-0966">Cell projection</keyword>
<keyword evidence="3" id="KW-0969">Cilium</keyword>
<reference evidence="3" key="1">
    <citation type="submission" date="2021-04" db="EMBL/GenBank/DDBJ databases">
        <authorList>
            <person name="Postec A."/>
        </authorList>
    </citation>
    <scope>NUCLEOTIDE SEQUENCE</scope>
    <source>
        <strain evidence="3">F1F22</strain>
    </source>
</reference>
<organism evidence="3 4">
    <name type="scientific">Thermospira aquatica</name>
    <dbReference type="NCBI Taxonomy" id="2828656"/>
    <lineage>
        <taxon>Bacteria</taxon>
        <taxon>Pseudomonadati</taxon>
        <taxon>Spirochaetota</taxon>
        <taxon>Spirochaetia</taxon>
        <taxon>Brevinematales</taxon>
        <taxon>Thermospiraceae</taxon>
        <taxon>Thermospira</taxon>
    </lineage>
</organism>
<accession>A0AAX3BE91</accession>